<feature type="transmembrane region" description="Helical" evidence="5">
    <location>
        <begin position="439"/>
        <end position="456"/>
    </location>
</feature>
<feature type="transmembrane region" description="Helical" evidence="5">
    <location>
        <begin position="290"/>
        <end position="312"/>
    </location>
</feature>
<proteinExistence type="predicted"/>
<dbReference type="InterPro" id="IPR002293">
    <property type="entry name" value="AA/rel_permease1"/>
</dbReference>
<keyword evidence="7" id="KW-1185">Reference proteome</keyword>
<feature type="transmembrane region" description="Helical" evidence="5">
    <location>
        <begin position="115"/>
        <end position="137"/>
    </location>
</feature>
<dbReference type="InterPro" id="IPR053153">
    <property type="entry name" value="APC_K+_Transporter"/>
</dbReference>
<evidence type="ECO:0000313" key="7">
    <source>
        <dbReference type="Proteomes" id="UP000547973"/>
    </source>
</evidence>
<keyword evidence="2 5" id="KW-0812">Transmembrane</keyword>
<evidence type="ECO:0000313" key="6">
    <source>
        <dbReference type="EMBL" id="NYI41271.1"/>
    </source>
</evidence>
<dbReference type="Pfam" id="PF13520">
    <property type="entry name" value="AA_permease_2"/>
    <property type="match status" value="1"/>
</dbReference>
<feature type="transmembrane region" description="Helical" evidence="5">
    <location>
        <begin position="208"/>
        <end position="229"/>
    </location>
</feature>
<feature type="transmembrane region" description="Helical" evidence="5">
    <location>
        <begin position="414"/>
        <end position="433"/>
    </location>
</feature>
<dbReference type="PANTHER" id="PTHR47704:SF1">
    <property type="entry name" value="POTASSIUM TRANSPORTER KIMA"/>
    <property type="match status" value="1"/>
</dbReference>
<feature type="transmembrane region" description="Helical" evidence="5">
    <location>
        <begin position="170"/>
        <end position="188"/>
    </location>
</feature>
<evidence type="ECO:0000256" key="4">
    <source>
        <dbReference type="ARBA" id="ARBA00023136"/>
    </source>
</evidence>
<organism evidence="6 7">
    <name type="scientific">Demequina lutea</name>
    <dbReference type="NCBI Taxonomy" id="431489"/>
    <lineage>
        <taxon>Bacteria</taxon>
        <taxon>Bacillati</taxon>
        <taxon>Actinomycetota</taxon>
        <taxon>Actinomycetes</taxon>
        <taxon>Micrococcales</taxon>
        <taxon>Demequinaceae</taxon>
        <taxon>Demequina</taxon>
    </lineage>
</organism>
<dbReference type="AlphaFoldDB" id="A0A7Y9Z9W5"/>
<dbReference type="GO" id="GO:0022857">
    <property type="term" value="F:transmembrane transporter activity"/>
    <property type="evidence" value="ECO:0007669"/>
    <property type="project" value="InterPro"/>
</dbReference>
<name>A0A7Y9Z9W5_9MICO</name>
<evidence type="ECO:0000256" key="1">
    <source>
        <dbReference type="ARBA" id="ARBA00004141"/>
    </source>
</evidence>
<comment type="caution">
    <text evidence="6">The sequence shown here is derived from an EMBL/GenBank/DDBJ whole genome shotgun (WGS) entry which is preliminary data.</text>
</comment>
<gene>
    <name evidence="6" type="ORF">BKA03_001390</name>
</gene>
<reference evidence="6 7" key="1">
    <citation type="submission" date="2020-07" db="EMBL/GenBank/DDBJ databases">
        <title>Sequencing the genomes of 1000 actinobacteria strains.</title>
        <authorList>
            <person name="Klenk H.-P."/>
        </authorList>
    </citation>
    <scope>NUCLEOTIDE SEQUENCE [LARGE SCALE GENOMIC DNA]</scope>
    <source>
        <strain evidence="6 7">DSM 19970</strain>
    </source>
</reference>
<evidence type="ECO:0000256" key="3">
    <source>
        <dbReference type="ARBA" id="ARBA00022989"/>
    </source>
</evidence>
<feature type="transmembrane region" description="Helical" evidence="5">
    <location>
        <begin position="250"/>
        <end position="270"/>
    </location>
</feature>
<evidence type="ECO:0000256" key="5">
    <source>
        <dbReference type="SAM" id="Phobius"/>
    </source>
</evidence>
<feature type="transmembrane region" description="Helical" evidence="5">
    <location>
        <begin position="63"/>
        <end position="83"/>
    </location>
</feature>
<keyword evidence="3 5" id="KW-1133">Transmembrane helix</keyword>
<protein>
    <submittedName>
        <fullName evidence="6">Amino acid transporter</fullName>
    </submittedName>
</protein>
<feature type="transmembrane region" description="Helical" evidence="5">
    <location>
        <begin position="143"/>
        <end position="161"/>
    </location>
</feature>
<feature type="transmembrane region" description="Helical" evidence="5">
    <location>
        <begin position="371"/>
        <end position="390"/>
    </location>
</feature>
<keyword evidence="4 5" id="KW-0472">Membrane</keyword>
<feature type="transmembrane region" description="Helical" evidence="5">
    <location>
        <begin position="343"/>
        <end position="365"/>
    </location>
</feature>
<dbReference type="PANTHER" id="PTHR47704">
    <property type="entry name" value="POTASSIUM TRANSPORTER KIMA"/>
    <property type="match status" value="1"/>
</dbReference>
<dbReference type="Gene3D" id="1.20.1740.10">
    <property type="entry name" value="Amino acid/polyamine transporter I"/>
    <property type="match status" value="1"/>
</dbReference>
<dbReference type="Proteomes" id="UP000547973">
    <property type="component" value="Unassembled WGS sequence"/>
</dbReference>
<dbReference type="GO" id="GO:0016020">
    <property type="term" value="C:membrane"/>
    <property type="evidence" value="ECO:0007669"/>
    <property type="project" value="UniProtKB-SubCell"/>
</dbReference>
<accession>A0A7Y9Z9W5</accession>
<dbReference type="RefSeq" id="WP_062075071.1">
    <property type="nucleotide sequence ID" value="NZ_BBRC01000005.1"/>
</dbReference>
<feature type="transmembrane region" description="Helical" evidence="5">
    <location>
        <begin position="31"/>
        <end position="51"/>
    </location>
</feature>
<evidence type="ECO:0000256" key="2">
    <source>
        <dbReference type="ARBA" id="ARBA00022692"/>
    </source>
</evidence>
<comment type="subcellular location">
    <subcellularLocation>
        <location evidence="1">Membrane</location>
        <topology evidence="1">Multi-pass membrane protein</topology>
    </subcellularLocation>
</comment>
<sequence length="632" mass="68519">MQRFTERIKRVVLGAPVATDVAKPQTMRTRLALPVFGAGILSAVAYGPDALIDALRSGMQQSWIPFMAGGTVIILMLLGLAYSSQVRAFPHERGDYGVVRDRLGQRFGMITGASLLIDQLFTVAISVAAIAEAVIYLLPSWEAWAPAIAVVALGLMTLVNLRGIRDRGRVLLAVWHGFVLILVILFVVGWARHDGSPTAPLDTGSPHVWSILVAFAGAVASGAVMATGIEHLASSGPYHAEPRGRRASRTLLIAVLAGAGAFYGVAWLAWAYRLSGWEDGPTFLQVAARVFGNGVLTWIVGVFAVAILYAAANSVFRRFSRLTGFLASDGVLPRQMAMRNDRLVQRGSVLIVAVLAVVIVIASGASVERLVHMYIVGVFTAIVLSQRAMIEWTGARRQLATAPRERRELLGRRILHVIALIAAGAVLLITAVFNFANGAWIAVVLIVLVVVLMHAIRRHYAAVRIDIALDKEAKAPTLPSATHGIVLVAQMHRPALHALAYAKAARHTTLKAVTVKVDRGASLALQKRWAQMNLGAPLVVLDSPYRDLVSPVLDYVKSLHRASPREAVFVYVPEYIVGRWWEQLLHNRNTARLRAQLLNVPNVVVSAVPWMLESARREGPVDAVVDAESQIS</sequence>
<dbReference type="EMBL" id="JACBZO010000001">
    <property type="protein sequence ID" value="NYI41271.1"/>
    <property type="molecule type" value="Genomic_DNA"/>
</dbReference>